<gene>
    <name evidence="1" type="ORF">C7451_10220</name>
</gene>
<sequence>MLTVIAAPESLTATIGTAVHDLCGAGLADPAALVDAMPHTARAGLAALGDDDLEAGLIQPLAALGETLSGLVPGHRRIVLIGTTEGLGHWDASLAAGFAAGATGLMRSVALEFMREGVTVNMVALDPTDDRRAMAAAHLAAALLQTDGVSGQVIACDGGNNLRMVQARQRA</sequence>
<dbReference type="OrthoDB" id="7595802at2"/>
<reference evidence="1 2" key="1">
    <citation type="submission" date="2018-05" db="EMBL/GenBank/DDBJ databases">
        <title>Genomic Encyclopedia of Type Strains, Phase IV (KMG-IV): sequencing the most valuable type-strain genomes for metagenomic binning, comparative biology and taxonomic classification.</title>
        <authorList>
            <person name="Goeker M."/>
        </authorList>
    </citation>
    <scope>NUCLEOTIDE SEQUENCE [LARGE SCALE GENOMIC DNA]</scope>
    <source>
        <strain evidence="1 2">DSM 3183</strain>
    </source>
</reference>
<evidence type="ECO:0000313" key="2">
    <source>
        <dbReference type="Proteomes" id="UP000248014"/>
    </source>
</evidence>
<dbReference type="Proteomes" id="UP000248014">
    <property type="component" value="Unassembled WGS sequence"/>
</dbReference>
<dbReference type="RefSeq" id="WP_110297464.1">
    <property type="nucleotide sequence ID" value="NZ_QJJM01000002.1"/>
</dbReference>
<comment type="caution">
    <text evidence="1">The sequence shown here is derived from an EMBL/GenBank/DDBJ whole genome shotgun (WGS) entry which is preliminary data.</text>
</comment>
<keyword evidence="2" id="KW-1185">Reference proteome</keyword>
<dbReference type="SUPFAM" id="SSF51735">
    <property type="entry name" value="NAD(P)-binding Rossmann-fold domains"/>
    <property type="match status" value="1"/>
</dbReference>
<dbReference type="EMBL" id="QJJM01000002">
    <property type="protein sequence ID" value="PXW78350.1"/>
    <property type="molecule type" value="Genomic_DNA"/>
</dbReference>
<dbReference type="Gene3D" id="3.40.50.720">
    <property type="entry name" value="NAD(P)-binding Rossmann-like Domain"/>
    <property type="match status" value="1"/>
</dbReference>
<dbReference type="InterPro" id="IPR036291">
    <property type="entry name" value="NAD(P)-bd_dom_sf"/>
</dbReference>
<name>A0A2V3V9V9_9SPHN</name>
<dbReference type="AlphaFoldDB" id="A0A2V3V9V9"/>
<evidence type="ECO:0008006" key="3">
    <source>
        <dbReference type="Google" id="ProtNLM"/>
    </source>
</evidence>
<protein>
    <recommendedName>
        <fullName evidence="3">Enoyl-ACP reductase-like protein</fullName>
    </recommendedName>
</protein>
<organism evidence="1 2">
    <name type="scientific">Blastomonas natatoria</name>
    <dbReference type="NCBI Taxonomy" id="34015"/>
    <lineage>
        <taxon>Bacteria</taxon>
        <taxon>Pseudomonadati</taxon>
        <taxon>Pseudomonadota</taxon>
        <taxon>Alphaproteobacteria</taxon>
        <taxon>Sphingomonadales</taxon>
        <taxon>Sphingomonadaceae</taxon>
        <taxon>Blastomonas</taxon>
    </lineage>
</organism>
<proteinExistence type="predicted"/>
<accession>A0A2V3V9V9</accession>
<evidence type="ECO:0000313" key="1">
    <source>
        <dbReference type="EMBL" id="PXW78350.1"/>
    </source>
</evidence>